<dbReference type="Gene3D" id="3.40.1190.20">
    <property type="match status" value="1"/>
</dbReference>
<evidence type="ECO:0000313" key="12">
    <source>
        <dbReference type="EMBL" id="SCF29045.1"/>
    </source>
</evidence>
<dbReference type="PANTHER" id="PTHR45769">
    <property type="entry name" value="ADENOSINE KINASE"/>
    <property type="match status" value="1"/>
</dbReference>
<dbReference type="GO" id="GO:0006166">
    <property type="term" value="P:purine ribonucleoside salvage"/>
    <property type="evidence" value="ECO:0007669"/>
    <property type="project" value="UniProtKB-KW"/>
</dbReference>
<dbReference type="Proteomes" id="UP000198864">
    <property type="component" value="Unassembled WGS sequence"/>
</dbReference>
<feature type="domain" description="CD-NTase-associated protein 12/Pycsar effector protein TIR" evidence="11">
    <location>
        <begin position="370"/>
        <end position="481"/>
    </location>
</feature>
<dbReference type="Pfam" id="PF10137">
    <property type="entry name" value="CAP12-PCTIR_TIR"/>
    <property type="match status" value="1"/>
</dbReference>
<dbReference type="GO" id="GO:0004001">
    <property type="term" value="F:adenosine kinase activity"/>
    <property type="evidence" value="ECO:0007669"/>
    <property type="project" value="UniProtKB-EC"/>
</dbReference>
<evidence type="ECO:0000256" key="1">
    <source>
        <dbReference type="ARBA" id="ARBA00001946"/>
    </source>
</evidence>
<proteinExistence type="predicted"/>
<dbReference type="InterPro" id="IPR019302">
    <property type="entry name" value="CAP12/PCTIR_TIR_dom"/>
</dbReference>
<dbReference type="GO" id="GO:0006144">
    <property type="term" value="P:purine nucleobase metabolic process"/>
    <property type="evidence" value="ECO:0007669"/>
    <property type="project" value="TreeGrafter"/>
</dbReference>
<dbReference type="RefSeq" id="WP_091404771.1">
    <property type="nucleotide sequence ID" value="NZ_FMCR01000005.1"/>
</dbReference>
<keyword evidence="5" id="KW-0660">Purine salvage</keyword>
<sequence length="507" mass="56510">MQKEIPELIGIGMINVDYIARLPTHRTSLPAAFELGSDRVARDDEILYAIEQMQPYHPKLSPGGSALNAVTAAVSTNANIRVGAVGVCGQPEKENDFDFRSWFRLLDIDDRFVSYTTDHPGTCLSYSLNDERSMLTWPGANRELDDYIGQSHSKLLDYLSGTRIVHIAGSANGVAPDRLAELIRELKERCPAITISCDPGAIWARPDRPESAEKILRMSDIVFLNAREFDTLAMRLPNMSDADAGRYAMQRYGAKHAMFVLKRYDRVGLFSLVARELLVKLYSNSEVLEPQDVVDDTGAGDVFAGGVLSALLLPGMEFHDAIDLGLRMARRKLKFEGMLEPALFQNDFRDFLANVVDQSRRLTLEPSPPRIFIAHGHDRQWLEVKDFLERLGLRPSYFESTPVAGHSVNDILASQALNSSFAVIVATAEDASTTGQSSPRPNVIHEMGLMQGRLGFQKVAVLLEESCEAFSNIAGLQVIRFPRQRIKQAFYELRGVLERERILGPSQ</sequence>
<comment type="pathway">
    <text evidence="2">Purine metabolism; AMP biosynthesis via salvage pathway; AMP from adenosine: step 1/1.</text>
</comment>
<evidence type="ECO:0000313" key="13">
    <source>
        <dbReference type="Proteomes" id="UP000198864"/>
    </source>
</evidence>
<comment type="cofactor">
    <cofactor evidence="1">
        <name>Mg(2+)</name>
        <dbReference type="ChEBI" id="CHEBI:18420"/>
    </cofactor>
</comment>
<dbReference type="Pfam" id="PF00294">
    <property type="entry name" value="PfkB"/>
    <property type="match status" value="1"/>
</dbReference>
<dbReference type="PANTHER" id="PTHR45769:SF3">
    <property type="entry name" value="ADENOSINE KINASE"/>
    <property type="match status" value="1"/>
</dbReference>
<dbReference type="GO" id="GO:0005829">
    <property type="term" value="C:cytosol"/>
    <property type="evidence" value="ECO:0007669"/>
    <property type="project" value="TreeGrafter"/>
</dbReference>
<evidence type="ECO:0000256" key="5">
    <source>
        <dbReference type="ARBA" id="ARBA00022726"/>
    </source>
</evidence>
<dbReference type="STRING" id="285676.GA0070561_5049"/>
<evidence type="ECO:0000256" key="7">
    <source>
        <dbReference type="ARBA" id="ARBA00022777"/>
    </source>
</evidence>
<keyword evidence="4" id="KW-0808">Transferase</keyword>
<protein>
    <recommendedName>
        <fullName evidence="3">adenosine kinase</fullName>
        <ecNumber evidence="3">2.7.1.20</ecNumber>
    </recommendedName>
</protein>
<reference evidence="12 13" key="1">
    <citation type="submission" date="2016-06" db="EMBL/GenBank/DDBJ databases">
        <authorList>
            <person name="Kjaerup R.B."/>
            <person name="Dalgaard T.S."/>
            <person name="Juul-Madsen H.R."/>
        </authorList>
    </citation>
    <scope>NUCLEOTIDE SEQUENCE [LARGE SCALE GENOMIC DNA]</scope>
    <source>
        <strain evidence="12 13">DSM 44871</strain>
    </source>
</reference>
<dbReference type="GO" id="GO:0050135">
    <property type="term" value="F:NADP+ nucleosidase activity"/>
    <property type="evidence" value="ECO:0007669"/>
    <property type="project" value="InterPro"/>
</dbReference>
<gene>
    <name evidence="12" type="ORF">GA0070561_5049</name>
</gene>
<dbReference type="EC" id="2.7.1.20" evidence="3"/>
<evidence type="ECO:0000256" key="3">
    <source>
        <dbReference type="ARBA" id="ARBA00012119"/>
    </source>
</evidence>
<dbReference type="SUPFAM" id="SSF53613">
    <property type="entry name" value="Ribokinase-like"/>
    <property type="match status" value="1"/>
</dbReference>
<dbReference type="InterPro" id="IPR011611">
    <property type="entry name" value="PfkB_dom"/>
</dbReference>
<dbReference type="InterPro" id="IPR001805">
    <property type="entry name" value="Adenokinase"/>
</dbReference>
<name>A0A1C4Z7W3_9ACTN</name>
<evidence type="ECO:0000259" key="10">
    <source>
        <dbReference type="Pfam" id="PF00294"/>
    </source>
</evidence>
<dbReference type="EMBL" id="FMCR01000005">
    <property type="protein sequence ID" value="SCF29045.1"/>
    <property type="molecule type" value="Genomic_DNA"/>
</dbReference>
<accession>A0A1C4Z7W3</accession>
<dbReference type="AlphaFoldDB" id="A0A1C4Z7W3"/>
<organism evidence="12 13">
    <name type="scientific">Micromonospora saelicesensis</name>
    <dbReference type="NCBI Taxonomy" id="285676"/>
    <lineage>
        <taxon>Bacteria</taxon>
        <taxon>Bacillati</taxon>
        <taxon>Actinomycetota</taxon>
        <taxon>Actinomycetes</taxon>
        <taxon>Micromonosporales</taxon>
        <taxon>Micromonosporaceae</taxon>
        <taxon>Micromonospora</taxon>
    </lineage>
</organism>
<evidence type="ECO:0000256" key="8">
    <source>
        <dbReference type="ARBA" id="ARBA00022840"/>
    </source>
</evidence>
<keyword evidence="7 12" id="KW-0418">Kinase</keyword>
<evidence type="ECO:0000256" key="6">
    <source>
        <dbReference type="ARBA" id="ARBA00022741"/>
    </source>
</evidence>
<evidence type="ECO:0000256" key="4">
    <source>
        <dbReference type="ARBA" id="ARBA00022679"/>
    </source>
</evidence>
<keyword evidence="8" id="KW-0067">ATP-binding</keyword>
<evidence type="ECO:0000256" key="9">
    <source>
        <dbReference type="PIRSR" id="PIRSR601805-1"/>
    </source>
</evidence>
<feature type="active site" description="Proton acceptor" evidence="9">
    <location>
        <position position="301"/>
    </location>
</feature>
<dbReference type="InterPro" id="IPR029056">
    <property type="entry name" value="Ribokinase-like"/>
</dbReference>
<feature type="domain" description="Carbohydrate kinase PfkB" evidence="10">
    <location>
        <begin position="40"/>
        <end position="330"/>
    </location>
</feature>
<keyword evidence="6" id="KW-0547">Nucleotide-binding</keyword>
<dbReference type="GO" id="GO:0005524">
    <property type="term" value="F:ATP binding"/>
    <property type="evidence" value="ECO:0007669"/>
    <property type="project" value="UniProtKB-KW"/>
</dbReference>
<evidence type="ECO:0000259" key="11">
    <source>
        <dbReference type="Pfam" id="PF10137"/>
    </source>
</evidence>
<evidence type="ECO:0000256" key="2">
    <source>
        <dbReference type="ARBA" id="ARBA00004801"/>
    </source>
</evidence>